<dbReference type="Gramene" id="Solyc07g008015.1.1">
    <property type="protein sequence ID" value="Solyc07g008015.1.1"/>
    <property type="gene ID" value="Solyc07g008015.1"/>
</dbReference>
<evidence type="ECO:0000313" key="1">
    <source>
        <dbReference type="EnsemblPlants" id="Solyc07g008015.1.1"/>
    </source>
</evidence>
<organism evidence="1">
    <name type="scientific">Solanum lycopersicum</name>
    <name type="common">Tomato</name>
    <name type="synonym">Lycopersicon esculentum</name>
    <dbReference type="NCBI Taxonomy" id="4081"/>
    <lineage>
        <taxon>Eukaryota</taxon>
        <taxon>Viridiplantae</taxon>
        <taxon>Streptophyta</taxon>
        <taxon>Embryophyta</taxon>
        <taxon>Tracheophyta</taxon>
        <taxon>Spermatophyta</taxon>
        <taxon>Magnoliopsida</taxon>
        <taxon>eudicotyledons</taxon>
        <taxon>Gunneridae</taxon>
        <taxon>Pentapetalae</taxon>
        <taxon>asterids</taxon>
        <taxon>lamiids</taxon>
        <taxon>Solanales</taxon>
        <taxon>Solanaceae</taxon>
        <taxon>Solanoideae</taxon>
        <taxon>Solaneae</taxon>
        <taxon>Solanum</taxon>
        <taxon>Solanum subgen. Lycopersicon</taxon>
    </lineage>
</organism>
<accession>A0A3Q7H430</accession>
<dbReference type="EnsemblPlants" id="Solyc07g008015.1.1">
    <property type="protein sequence ID" value="Solyc07g008015.1.1"/>
    <property type="gene ID" value="Solyc07g008015.1"/>
</dbReference>
<keyword evidence="2" id="KW-1185">Reference proteome</keyword>
<reference evidence="1" key="1">
    <citation type="journal article" date="2012" name="Nature">
        <title>The tomato genome sequence provides insights into fleshy fruit evolution.</title>
        <authorList>
            <consortium name="Tomato Genome Consortium"/>
        </authorList>
    </citation>
    <scope>NUCLEOTIDE SEQUENCE [LARGE SCALE GENOMIC DNA]</scope>
    <source>
        <strain evidence="1">cv. Heinz 1706</strain>
    </source>
</reference>
<proteinExistence type="predicted"/>
<reference evidence="1" key="2">
    <citation type="submission" date="2019-01" db="UniProtKB">
        <authorList>
            <consortium name="EnsemblPlants"/>
        </authorList>
    </citation>
    <scope>IDENTIFICATION</scope>
    <source>
        <strain evidence="1">cv. Heinz 1706</strain>
    </source>
</reference>
<dbReference type="Proteomes" id="UP000004994">
    <property type="component" value="Chromosome 7"/>
</dbReference>
<name>A0A3Q7H430_SOLLC</name>
<dbReference type="AlphaFoldDB" id="A0A3Q7H430"/>
<sequence length="97" mass="10969">MSSNMGIKGSSSRNGMLFIVGGDSSLPAISDHLYQKRCEIRKQGENSNRLPRSLWSLMMRSFSSSDIIPRLMFGLRYKQLLPAKIFEGIVLLCQLKM</sequence>
<dbReference type="InParanoid" id="A0A3Q7H430"/>
<protein>
    <submittedName>
        <fullName evidence="1">Uncharacterized protein</fullName>
    </submittedName>
</protein>
<evidence type="ECO:0000313" key="2">
    <source>
        <dbReference type="Proteomes" id="UP000004994"/>
    </source>
</evidence>